<evidence type="ECO:0000256" key="1">
    <source>
        <dbReference type="SAM" id="MobiDB-lite"/>
    </source>
</evidence>
<name>A0ABY7E281_MYAAR</name>
<organism evidence="3 4">
    <name type="scientific">Mya arenaria</name>
    <name type="common">Soft-shell clam</name>
    <dbReference type="NCBI Taxonomy" id="6604"/>
    <lineage>
        <taxon>Eukaryota</taxon>
        <taxon>Metazoa</taxon>
        <taxon>Spiralia</taxon>
        <taxon>Lophotrochozoa</taxon>
        <taxon>Mollusca</taxon>
        <taxon>Bivalvia</taxon>
        <taxon>Autobranchia</taxon>
        <taxon>Heteroconchia</taxon>
        <taxon>Euheterodonta</taxon>
        <taxon>Imparidentia</taxon>
        <taxon>Neoheterodontei</taxon>
        <taxon>Myida</taxon>
        <taxon>Myoidea</taxon>
        <taxon>Myidae</taxon>
        <taxon>Mya</taxon>
    </lineage>
</organism>
<feature type="transmembrane region" description="Helical" evidence="2">
    <location>
        <begin position="45"/>
        <end position="66"/>
    </location>
</feature>
<feature type="compositionally biased region" description="Polar residues" evidence="1">
    <location>
        <begin position="80"/>
        <end position="92"/>
    </location>
</feature>
<feature type="region of interest" description="Disordered" evidence="1">
    <location>
        <begin position="72"/>
        <end position="92"/>
    </location>
</feature>
<keyword evidence="2" id="KW-0812">Transmembrane</keyword>
<sequence>QTQPFNISLYNVQNGTQYFDSTTGETVILKVDKITRSFKFLLKPILIGTGAFVVLCIFVASARTLVRWHKGRNRTRDPDNTNAIESPPSLDTNEYVEMPATSMAMNASHDLADDHVGMGTREDSMMARKPITAI</sequence>
<evidence type="ECO:0000256" key="2">
    <source>
        <dbReference type="SAM" id="Phobius"/>
    </source>
</evidence>
<accession>A0ABY7E281</accession>
<reference evidence="3" key="1">
    <citation type="submission" date="2022-11" db="EMBL/GenBank/DDBJ databases">
        <title>Centuries of genome instability and evolution in soft-shell clam transmissible cancer (bioRxiv).</title>
        <authorList>
            <person name="Hart S.F.M."/>
            <person name="Yonemitsu M.A."/>
            <person name="Giersch R.M."/>
            <person name="Beal B.F."/>
            <person name="Arriagada G."/>
            <person name="Davis B.W."/>
            <person name="Ostrander E.A."/>
            <person name="Goff S.P."/>
            <person name="Metzger M.J."/>
        </authorList>
    </citation>
    <scope>NUCLEOTIDE SEQUENCE</scope>
    <source>
        <strain evidence="3">MELC-2E11</strain>
        <tissue evidence="3">Siphon/mantle</tissue>
    </source>
</reference>
<evidence type="ECO:0000313" key="4">
    <source>
        <dbReference type="Proteomes" id="UP001164746"/>
    </source>
</evidence>
<feature type="non-terminal residue" evidence="3">
    <location>
        <position position="134"/>
    </location>
</feature>
<gene>
    <name evidence="3" type="ORF">MAR_019507</name>
</gene>
<keyword evidence="4" id="KW-1185">Reference proteome</keyword>
<dbReference type="EMBL" id="CP111016">
    <property type="protein sequence ID" value="WAR04138.1"/>
    <property type="molecule type" value="Genomic_DNA"/>
</dbReference>
<keyword evidence="2" id="KW-0472">Membrane</keyword>
<feature type="non-terminal residue" evidence="3">
    <location>
        <position position="1"/>
    </location>
</feature>
<keyword evidence="2" id="KW-1133">Transmembrane helix</keyword>
<dbReference type="Proteomes" id="UP001164746">
    <property type="component" value="Chromosome 5"/>
</dbReference>
<protein>
    <submittedName>
        <fullName evidence="3">Uncharacterized protein</fullName>
    </submittedName>
</protein>
<proteinExistence type="predicted"/>
<evidence type="ECO:0000313" key="3">
    <source>
        <dbReference type="EMBL" id="WAR04138.1"/>
    </source>
</evidence>